<dbReference type="KEGG" id="act:ACLA_020680"/>
<dbReference type="RefSeq" id="XP_001268787.1">
    <property type="nucleotide sequence ID" value="XM_001268786.1"/>
</dbReference>
<dbReference type="eggNOG" id="KOG1211">
    <property type="taxonomic scope" value="Eukaryota"/>
</dbReference>
<dbReference type="VEuPathDB" id="FungiDB:ACLA_020680"/>
<dbReference type="PANTHER" id="PTHR42678:SF11">
    <property type="entry name" value="AMIDASE FAMILY PROTEIN"/>
    <property type="match status" value="1"/>
</dbReference>
<dbReference type="EMBL" id="DS027059">
    <property type="protein sequence ID" value="EAW07361.1"/>
    <property type="molecule type" value="Genomic_DNA"/>
</dbReference>
<reference evidence="2 3" key="1">
    <citation type="journal article" date="2008" name="PLoS Genet.">
        <title>Genomic islands in the pathogenic filamentous fungus Aspergillus fumigatus.</title>
        <authorList>
            <person name="Fedorova N.D."/>
            <person name="Khaldi N."/>
            <person name="Joardar V.S."/>
            <person name="Maiti R."/>
            <person name="Amedeo P."/>
            <person name="Anderson M.J."/>
            <person name="Crabtree J."/>
            <person name="Silva J.C."/>
            <person name="Badger J.H."/>
            <person name="Albarraq A."/>
            <person name="Angiuoli S."/>
            <person name="Bussey H."/>
            <person name="Bowyer P."/>
            <person name="Cotty P.J."/>
            <person name="Dyer P.S."/>
            <person name="Egan A."/>
            <person name="Galens K."/>
            <person name="Fraser-Liggett C.M."/>
            <person name="Haas B.J."/>
            <person name="Inman J.M."/>
            <person name="Kent R."/>
            <person name="Lemieux S."/>
            <person name="Malavazi I."/>
            <person name="Orvis J."/>
            <person name="Roemer T."/>
            <person name="Ronning C.M."/>
            <person name="Sundaram J.P."/>
            <person name="Sutton G."/>
            <person name="Turner G."/>
            <person name="Venter J.C."/>
            <person name="White O.R."/>
            <person name="Whitty B.R."/>
            <person name="Youngman P."/>
            <person name="Wolfe K.H."/>
            <person name="Goldman G.H."/>
            <person name="Wortman J.R."/>
            <person name="Jiang B."/>
            <person name="Denning D.W."/>
            <person name="Nierman W.C."/>
        </authorList>
    </citation>
    <scope>NUCLEOTIDE SEQUENCE [LARGE SCALE GENOMIC DNA]</scope>
    <source>
        <strain evidence="3">ATCC 1007 / CBS 513.65 / DSM 816 / NCTC 3887 / NRRL 1</strain>
    </source>
</reference>
<dbReference type="Proteomes" id="UP000006701">
    <property type="component" value="Unassembled WGS sequence"/>
</dbReference>
<evidence type="ECO:0000313" key="3">
    <source>
        <dbReference type="Proteomes" id="UP000006701"/>
    </source>
</evidence>
<dbReference type="InterPro" id="IPR023631">
    <property type="entry name" value="Amidase_dom"/>
</dbReference>
<proteinExistence type="predicted"/>
<name>A1CNZ0_ASPCL</name>
<keyword evidence="3" id="KW-1185">Reference proteome</keyword>
<dbReference type="SUPFAM" id="SSF75304">
    <property type="entry name" value="Amidase signature (AS) enzymes"/>
    <property type="match status" value="1"/>
</dbReference>
<dbReference type="PANTHER" id="PTHR42678">
    <property type="entry name" value="AMIDASE"/>
    <property type="match status" value="1"/>
</dbReference>
<dbReference type="NCBIfam" id="NF005127">
    <property type="entry name" value="PRK06565.1"/>
    <property type="match status" value="1"/>
</dbReference>
<evidence type="ECO:0000313" key="2">
    <source>
        <dbReference type="EMBL" id="EAW07361.1"/>
    </source>
</evidence>
<dbReference type="Pfam" id="PF01425">
    <property type="entry name" value="Amidase"/>
    <property type="match status" value="1"/>
</dbReference>
<gene>
    <name evidence="2" type="ORF">ACLA_020680</name>
</gene>
<evidence type="ECO:0000259" key="1">
    <source>
        <dbReference type="Pfam" id="PF01425"/>
    </source>
</evidence>
<dbReference type="Gene3D" id="3.90.1300.10">
    <property type="entry name" value="Amidase signature (AS) domain"/>
    <property type="match status" value="1"/>
</dbReference>
<accession>A1CNZ0</accession>
<dbReference type="OrthoDB" id="566138at2759"/>
<organism evidence="2 3">
    <name type="scientific">Aspergillus clavatus (strain ATCC 1007 / CBS 513.65 / DSM 816 / NCTC 3887 / NRRL 1 / QM 1276 / 107)</name>
    <dbReference type="NCBI Taxonomy" id="344612"/>
    <lineage>
        <taxon>Eukaryota</taxon>
        <taxon>Fungi</taxon>
        <taxon>Dikarya</taxon>
        <taxon>Ascomycota</taxon>
        <taxon>Pezizomycotina</taxon>
        <taxon>Eurotiomycetes</taxon>
        <taxon>Eurotiomycetidae</taxon>
        <taxon>Eurotiales</taxon>
        <taxon>Aspergillaceae</taxon>
        <taxon>Aspergillus</taxon>
        <taxon>Aspergillus subgen. Fumigati</taxon>
    </lineage>
</organism>
<feature type="domain" description="Amidase" evidence="1">
    <location>
        <begin position="37"/>
        <end position="343"/>
    </location>
</feature>
<dbReference type="OMA" id="WMDGLKL"/>
<dbReference type="InterPro" id="IPR036928">
    <property type="entry name" value="AS_sf"/>
</dbReference>
<dbReference type="HOGENOM" id="CLU_009600_15_0_1"/>
<protein>
    <submittedName>
        <fullName evidence="2">Amidase, putative</fullName>
    </submittedName>
</protein>
<dbReference type="AlphaFoldDB" id="A1CNZ0"/>
<sequence length="685" mass="74336">MSIKEASESTTETFSLVDASISDLQHALNSGWITSVDLVARYLQRISVYDASGLTLSAIPILNASVFEEAAASDARRAASLPPRFLEGIPYLVKDNVKVKGMPIANGSPAFESLIATEDAACVQILREAGAVLLGRTNMPAMAYGGMQRGCYGRAESPYNPEYLTAAYASGSSNGSATATTANFCAFSLGTETVSSGRSPASNNAIVAYTPSKGLLPLRGVWPLYPTCDVLVPHTRTMSDLFHVLNVLAVADKTPHGDFWNEQKIITIPSVADTRPDKFMELEGRRSLEGKRIGVPTMYIGGACSLPDKVCTRPSILKLWETTKGALEACGATVVEVDFPLVTTYEAKAHTGQLVNVDGLPEGWPAVERCQLVAHAWDDFLSCNGQAGLNSLSCVDPDTIFPLAPGSLPGAPDAANALKWHEMVEYPQKRHDSIFQFPKLAQALNALENARKETLEKWMDCHNLDAVVFPANGDVGRANADKDPDSSLYAWQNGVKYSNGNRPIRHLGVPTVSVPMGLMEDTRMPVNLTFAGKAYEDNNLLRYAFAFEQATKHRVAPPLVPELDSDFISKSVPHYRSETCARTHLPQLHVVVQSKELSNSNVHLEIQGTLQISGDSKLERISCYVNGICTDIKVEAERWSLATTYPASPRDSTWSRWTSPASKQTIIVLVAYTDDGLANGKLLLL</sequence>
<dbReference type="GeneID" id="4700852"/>
<dbReference type="STRING" id="344612.A1CNZ0"/>